<dbReference type="EMBL" id="JACHOP010000018">
    <property type="protein sequence ID" value="MBB5758975.1"/>
    <property type="molecule type" value="Genomic_DNA"/>
</dbReference>
<organism evidence="2 3">
    <name type="scientific">Methylorubrum rhodinum</name>
    <dbReference type="NCBI Taxonomy" id="29428"/>
    <lineage>
        <taxon>Bacteria</taxon>
        <taxon>Pseudomonadati</taxon>
        <taxon>Pseudomonadota</taxon>
        <taxon>Alphaproteobacteria</taxon>
        <taxon>Hyphomicrobiales</taxon>
        <taxon>Methylobacteriaceae</taxon>
        <taxon>Methylorubrum</taxon>
    </lineage>
</organism>
<reference evidence="2 3" key="1">
    <citation type="submission" date="2020-08" db="EMBL/GenBank/DDBJ databases">
        <title>Genomic Encyclopedia of Type Strains, Phase IV (KMG-IV): sequencing the most valuable type-strain genomes for metagenomic binning, comparative biology and taxonomic classification.</title>
        <authorList>
            <person name="Goeker M."/>
        </authorList>
    </citation>
    <scope>NUCLEOTIDE SEQUENCE [LARGE SCALE GENOMIC DNA]</scope>
    <source>
        <strain evidence="2 3">DSM 2163</strain>
    </source>
</reference>
<feature type="region of interest" description="Disordered" evidence="1">
    <location>
        <begin position="38"/>
        <end position="82"/>
    </location>
</feature>
<evidence type="ECO:0000313" key="2">
    <source>
        <dbReference type="EMBL" id="MBB5758975.1"/>
    </source>
</evidence>
<protein>
    <submittedName>
        <fullName evidence="2">Uncharacterized protein</fullName>
    </submittedName>
</protein>
<dbReference type="AlphaFoldDB" id="A0A840ZPK1"/>
<evidence type="ECO:0000256" key="1">
    <source>
        <dbReference type="SAM" id="MobiDB-lite"/>
    </source>
</evidence>
<keyword evidence="3" id="KW-1185">Reference proteome</keyword>
<name>A0A840ZPK1_9HYPH</name>
<gene>
    <name evidence="2" type="ORF">HNR00_003703</name>
</gene>
<evidence type="ECO:0000313" key="3">
    <source>
        <dbReference type="Proteomes" id="UP000583454"/>
    </source>
</evidence>
<accession>A0A840ZPK1</accession>
<dbReference type="Proteomes" id="UP000583454">
    <property type="component" value="Unassembled WGS sequence"/>
</dbReference>
<comment type="caution">
    <text evidence="2">The sequence shown here is derived from an EMBL/GenBank/DDBJ whole genome shotgun (WGS) entry which is preliminary data.</text>
</comment>
<dbReference type="RefSeq" id="WP_183571778.1">
    <property type="nucleotide sequence ID" value="NZ_JACHOP010000018.1"/>
</dbReference>
<proteinExistence type="predicted"/>
<sequence>MSRRTDRRTEIAAIRGLLAGAALDREAIRLERMLRRKYSDDQPRAPAGQSDGGQWVPAGGAGGGATGGRSGGSDGDVAGRERTLLDDGTQVLTIRVRAGRRDHDEQHVVTAPDGDSRIFETSGLTQTIRDGATGAVLGRSTFTAAGAEPEAFVQSTFLPAIPLTTAVTVRLAGALFAVLSARNDRFGKAVLGLTANEYAIDLTETGVSAAFASRIDQRTLDAACRRNGEVEALAEQAVRSVRASGLYRSAQDFGNKVHAWIAAAVNKQEDPNFVAEISFNDASRAARYGERNSTRIDLFERTSPGTTCVYDFKTGSANIGDDRALRLAAAASRHFPDTVRVIVIQVKPRS</sequence>
<feature type="compositionally biased region" description="Gly residues" evidence="1">
    <location>
        <begin position="59"/>
        <end position="74"/>
    </location>
</feature>